<reference evidence="1 2" key="1">
    <citation type="journal article" date="2019" name="Commun. Biol.">
        <title>The bagworm genome reveals a unique fibroin gene that provides high tensile strength.</title>
        <authorList>
            <person name="Kono N."/>
            <person name="Nakamura H."/>
            <person name="Ohtoshi R."/>
            <person name="Tomita M."/>
            <person name="Numata K."/>
            <person name="Arakawa K."/>
        </authorList>
    </citation>
    <scope>NUCLEOTIDE SEQUENCE [LARGE SCALE GENOMIC DNA]</scope>
</reference>
<dbReference type="EMBL" id="BGZK01001267">
    <property type="protein sequence ID" value="GBP75924.1"/>
    <property type="molecule type" value="Genomic_DNA"/>
</dbReference>
<evidence type="ECO:0000313" key="1">
    <source>
        <dbReference type="EMBL" id="GBP75924.1"/>
    </source>
</evidence>
<name>A0A4C1YLP4_EUMVA</name>
<organism evidence="1 2">
    <name type="scientific">Eumeta variegata</name>
    <name type="common">Bagworm moth</name>
    <name type="synonym">Eumeta japonica</name>
    <dbReference type="NCBI Taxonomy" id="151549"/>
    <lineage>
        <taxon>Eukaryota</taxon>
        <taxon>Metazoa</taxon>
        <taxon>Ecdysozoa</taxon>
        <taxon>Arthropoda</taxon>
        <taxon>Hexapoda</taxon>
        <taxon>Insecta</taxon>
        <taxon>Pterygota</taxon>
        <taxon>Neoptera</taxon>
        <taxon>Endopterygota</taxon>
        <taxon>Lepidoptera</taxon>
        <taxon>Glossata</taxon>
        <taxon>Ditrysia</taxon>
        <taxon>Tineoidea</taxon>
        <taxon>Psychidae</taxon>
        <taxon>Oiketicinae</taxon>
        <taxon>Eumeta</taxon>
    </lineage>
</organism>
<protein>
    <submittedName>
        <fullName evidence="1">Uncharacterized protein</fullName>
    </submittedName>
</protein>
<comment type="caution">
    <text evidence="1">The sequence shown here is derived from an EMBL/GenBank/DDBJ whole genome shotgun (WGS) entry which is preliminary data.</text>
</comment>
<keyword evidence="2" id="KW-1185">Reference proteome</keyword>
<evidence type="ECO:0000313" key="2">
    <source>
        <dbReference type="Proteomes" id="UP000299102"/>
    </source>
</evidence>
<gene>
    <name evidence="1" type="ORF">EVAR_61743_1</name>
</gene>
<dbReference type="AlphaFoldDB" id="A0A4C1YLP4"/>
<accession>A0A4C1YLP4</accession>
<proteinExistence type="predicted"/>
<dbReference type="Proteomes" id="UP000299102">
    <property type="component" value="Unassembled WGS sequence"/>
</dbReference>
<sequence length="108" mass="12507">MALPSRQIGLVRFDRHSVLSSDVRDAETISNGRHGLTVAPDRPSPICLIEHPRYRRLPPTRLIVFAFAPPRHVPRQARGWRPLVSAAHTRRFQKSRWRGRPFHFISTI</sequence>